<accession>A0AAX3N0E9</accession>
<sequence>MNKNWRQKVLEHFQAPFYHITLVTDPDSLLQDEAIISQLQKLGIDVVEFQDRAVFRYWYESQYRPNPFNRYLLIHPKSDDISDIPYDVWAQGKHISICKSELFPMLSAPIVQELDFRTLDALSLMDDIPVKRSDNDTIDFLLKRIYKLPYDTIDSAAEYILLCISRQQLPFTMPETIEKYLIDALKHTNSNPRMILSEFIQSSYALYSFLQQEWCNFLENDTPVGHPFWDTKLQDTLAGLFRIGKLKPISFNKDSLPDSLLFGVKQLNEEQSQIVLINEHIGQIKKMLELEIDRRGWINLIGLFSTAKSIMLTLDTSSEISKKIKSIEQLIEERFALWLDNHYGALASLSDQHTPVMLHKVAEHMHLQGSPKKAIIVMDGLSFVQWSQVRSELQSSFDFIENGTFAWIPTLTSVSRQAIFSGEIPKTYYSTIHTTANEDKEWKACWAKYGIAPIHVTYEKSLGQGEYNKSEIKALYKSSIKVAGLVVDIIDKLTHHTIQGHRGMHGQISIWLKAGYLQSLLHDLLEAGFDVYITSDHGNKESVGIGTIREGVLADTRGERVRVYNSEELRDRAAQKYSSQKWESIGLPDEFFVLTAKSGEAFVKEGEVVVSHGGTSIEEVIVPFVRVKKRRE</sequence>
<dbReference type="Proteomes" id="UP001220962">
    <property type="component" value="Chromosome"/>
</dbReference>
<dbReference type="NCBIfam" id="NF033449">
    <property type="entry name" value="BREX_PglZ_3"/>
    <property type="match status" value="1"/>
</dbReference>
<dbReference type="EMBL" id="CP118101">
    <property type="protein sequence ID" value="WDH83313.1"/>
    <property type="molecule type" value="Genomic_DNA"/>
</dbReference>
<gene>
    <name evidence="1" type="primary">pglZ</name>
    <name evidence="1" type="ORF">PUW23_03450</name>
</gene>
<dbReference type="RefSeq" id="WP_274359445.1">
    <property type="nucleotide sequence ID" value="NZ_CP118101.1"/>
</dbReference>
<organism evidence="1 2">
    <name type="scientific">Paenibacillus urinalis</name>
    <dbReference type="NCBI Taxonomy" id="521520"/>
    <lineage>
        <taxon>Bacteria</taxon>
        <taxon>Bacillati</taxon>
        <taxon>Bacillota</taxon>
        <taxon>Bacilli</taxon>
        <taxon>Bacillales</taxon>
        <taxon>Paenibacillaceae</taxon>
        <taxon>Paenibacillus</taxon>
    </lineage>
</organism>
<evidence type="ECO:0000313" key="2">
    <source>
        <dbReference type="Proteomes" id="UP001220962"/>
    </source>
</evidence>
<evidence type="ECO:0000313" key="1">
    <source>
        <dbReference type="EMBL" id="WDH83313.1"/>
    </source>
</evidence>
<protein>
    <submittedName>
        <fullName evidence="1">BREX-3 system phosphatase PglZ</fullName>
    </submittedName>
</protein>
<reference evidence="1" key="1">
    <citation type="submission" date="2023-02" db="EMBL/GenBank/DDBJ databases">
        <title>Pathogen: clinical or host-associated sample.</title>
        <authorList>
            <person name="Hergert J."/>
            <person name="Casey R."/>
            <person name="Wagner J."/>
            <person name="Young E.L."/>
            <person name="Oakeson K.F."/>
        </authorList>
    </citation>
    <scope>NUCLEOTIDE SEQUENCE</scope>
    <source>
        <strain evidence="1">2022CK-00830</strain>
    </source>
</reference>
<name>A0AAX3N0E9_9BACL</name>
<proteinExistence type="predicted"/>
<dbReference type="Pfam" id="PF08665">
    <property type="entry name" value="PglZ"/>
    <property type="match status" value="1"/>
</dbReference>
<dbReference type="AlphaFoldDB" id="A0AAX3N0E9"/>